<accession>A0A7X0B2M7</accession>
<reference evidence="4 5" key="1">
    <citation type="submission" date="2020-08" db="EMBL/GenBank/DDBJ databases">
        <title>Genomic Encyclopedia of Type Strains, Phase IV (KMG-IV): sequencing the most valuable type-strain genomes for metagenomic binning, comparative biology and taxonomic classification.</title>
        <authorList>
            <person name="Goeker M."/>
        </authorList>
    </citation>
    <scope>NUCLEOTIDE SEQUENCE [LARGE SCALE GENOMIC DNA]</scope>
    <source>
        <strain evidence="4 5">DSM 22198</strain>
    </source>
</reference>
<dbReference type="EMBL" id="JACIIZ010000018">
    <property type="protein sequence ID" value="MBB6254542.1"/>
    <property type="molecule type" value="Genomic_DNA"/>
</dbReference>
<comment type="cofactor">
    <cofactor evidence="1">
        <name>Fe(2+)</name>
        <dbReference type="ChEBI" id="CHEBI:29033"/>
    </cofactor>
</comment>
<comment type="caution">
    <text evidence="4">The sequence shown here is derived from an EMBL/GenBank/DDBJ whole genome shotgun (WGS) entry which is preliminary data.</text>
</comment>
<evidence type="ECO:0000256" key="1">
    <source>
        <dbReference type="ARBA" id="ARBA00001954"/>
    </source>
</evidence>
<dbReference type="RefSeq" id="WP_211106548.1">
    <property type="nucleotide sequence ID" value="NZ_JACIIZ010000018.1"/>
</dbReference>
<organism evidence="4 5">
    <name type="scientific">Nitrospirillum iridis</name>
    <dbReference type="NCBI Taxonomy" id="765888"/>
    <lineage>
        <taxon>Bacteria</taxon>
        <taxon>Pseudomonadati</taxon>
        <taxon>Pseudomonadota</taxon>
        <taxon>Alphaproteobacteria</taxon>
        <taxon>Rhodospirillales</taxon>
        <taxon>Azospirillaceae</taxon>
        <taxon>Nitrospirillum</taxon>
    </lineage>
</organism>
<dbReference type="Gene3D" id="3.60.130.10">
    <property type="entry name" value="Clavaminate synthase-like"/>
    <property type="match status" value="1"/>
</dbReference>
<dbReference type="Proteomes" id="UP000539175">
    <property type="component" value="Unassembled WGS sequence"/>
</dbReference>
<dbReference type="PANTHER" id="PTHR10696:SF21">
    <property type="entry name" value="TAUD_TFDA-LIKE DOMAIN-CONTAINING PROTEIN"/>
    <property type="match status" value="1"/>
</dbReference>
<sequence>MSDAMRMQRLADAPAFRLVEPGPGFRIPVRNRAFLAGSSDEAVPEAIPDAGGMIPIFAADRVDTVLSSLALSARATIDAMLPACGGVVLSALALADKADFERFMIALGYDFTGYVGGIAVRGDGAGVVLVASEEDARITLSPHNEMAYLATYPNKIFFFCQTEAPLGGEVPVNDIRQSIRFIPDSVKDDFRKKGIRYYRNLPKASSISERGWVDTFLTDDKVSIERIMRSLNYDFDWIKDDRLIYSYARPAFIAHPETGAEIWFNQVTELHSSYWRSHPNFPDGLTDLDYPATTTYGDGSPIDDDLISLLRSTLWTAARAVKMKKGDVLVLDNQVLQHGRFSFEGERRHFVSLTR</sequence>
<gene>
    <name evidence="4" type="ORF">FHS74_005132</name>
</gene>
<keyword evidence="5" id="KW-1185">Reference proteome</keyword>
<dbReference type="InterPro" id="IPR042098">
    <property type="entry name" value="TauD-like_sf"/>
</dbReference>
<evidence type="ECO:0000256" key="2">
    <source>
        <dbReference type="ARBA" id="ARBA00023002"/>
    </source>
</evidence>
<proteinExistence type="predicted"/>
<dbReference type="InterPro" id="IPR050411">
    <property type="entry name" value="AlphaKG_dependent_hydroxylases"/>
</dbReference>
<dbReference type="GO" id="GO:0016706">
    <property type="term" value="F:2-oxoglutarate-dependent dioxygenase activity"/>
    <property type="evidence" value="ECO:0007669"/>
    <property type="project" value="UniProtKB-ARBA"/>
</dbReference>
<dbReference type="PANTHER" id="PTHR10696">
    <property type="entry name" value="GAMMA-BUTYROBETAINE HYDROXYLASE-RELATED"/>
    <property type="match status" value="1"/>
</dbReference>
<feature type="domain" description="TauD/TfdA-like" evidence="3">
    <location>
        <begin position="70"/>
        <end position="352"/>
    </location>
</feature>
<dbReference type="Pfam" id="PF02668">
    <property type="entry name" value="TauD"/>
    <property type="match status" value="1"/>
</dbReference>
<keyword evidence="2" id="KW-0560">Oxidoreductase</keyword>
<evidence type="ECO:0000313" key="5">
    <source>
        <dbReference type="Proteomes" id="UP000539175"/>
    </source>
</evidence>
<evidence type="ECO:0000259" key="3">
    <source>
        <dbReference type="Pfam" id="PF02668"/>
    </source>
</evidence>
<protein>
    <recommendedName>
        <fullName evidence="3">TauD/TfdA-like domain-containing protein</fullName>
    </recommendedName>
</protein>
<dbReference type="AlphaFoldDB" id="A0A7X0B2M7"/>
<name>A0A7X0B2M7_9PROT</name>
<evidence type="ECO:0000313" key="4">
    <source>
        <dbReference type="EMBL" id="MBB6254542.1"/>
    </source>
</evidence>
<dbReference type="InterPro" id="IPR003819">
    <property type="entry name" value="TauD/TfdA-like"/>
</dbReference>
<dbReference type="SUPFAM" id="SSF51197">
    <property type="entry name" value="Clavaminate synthase-like"/>
    <property type="match status" value="1"/>
</dbReference>